<dbReference type="InterPro" id="IPR006427">
    <property type="entry name" value="Portal_HK97"/>
</dbReference>
<feature type="region of interest" description="Disordered" evidence="1">
    <location>
        <begin position="377"/>
        <end position="407"/>
    </location>
</feature>
<keyword evidence="3" id="KW-1185">Reference proteome</keyword>
<gene>
    <name evidence="2" type="ORF">ML536_20505</name>
</gene>
<name>A0AA41UID0_9HYPH</name>
<dbReference type="NCBIfam" id="TIGR01537">
    <property type="entry name" value="portal_HK97"/>
    <property type="match status" value="1"/>
</dbReference>
<reference evidence="2" key="1">
    <citation type="submission" date="2022-03" db="EMBL/GenBank/DDBJ databases">
        <title>The complete genome sequence of a Methyloterrigena soli.</title>
        <authorList>
            <person name="Zi Z."/>
        </authorList>
    </citation>
    <scope>NUCLEOTIDE SEQUENCE</scope>
    <source>
        <strain evidence="2">M48</strain>
    </source>
</reference>
<dbReference type="InterPro" id="IPR006944">
    <property type="entry name" value="Phage/GTA_portal"/>
</dbReference>
<evidence type="ECO:0000256" key="1">
    <source>
        <dbReference type="SAM" id="MobiDB-lite"/>
    </source>
</evidence>
<evidence type="ECO:0000313" key="3">
    <source>
        <dbReference type="Proteomes" id="UP001156140"/>
    </source>
</evidence>
<sequence>MNRLKAALLTLIKGPLSIRDPAHWRNRDADTITGAAMTESAVLSLSTAWACVNLLVGTQASLPVMVYRSAKDGSRVLAKDHSLYRVLHDSPNSQQTALDFWEFVCASLELRGNGYARKVKSQGKIVGLVPIYPDIMAVRQLSGGRIGYRWSVDGKSYDESDETVLHIRGFGGNPLGGLSTLEYGRQTFDLATGINAAATTTFKNGMRPSIVVAFKEFLTPIQRTDVETALQEKFIGAMNAGRPFIAEGGQTINTLSINPEDAQMLESRGFSVEEICRLFGVPPHMIGHTEKSTSWGTGIEQQTLGFVKFTLRRRLKRIEQALMKQLLTPYDVARGVTIEFNLEGLLRGDSAGRSAFYGSALNNGWMTINEVRSLENLPPVDGGDVPRMQSQNVPITDAGQQETPNAV</sequence>
<proteinExistence type="predicted"/>
<dbReference type="AlphaFoldDB" id="A0AA41UID0"/>
<dbReference type="RefSeq" id="WP_281737164.1">
    <property type="nucleotide sequence ID" value="NZ_JAKETQ010000004.1"/>
</dbReference>
<evidence type="ECO:0000313" key="2">
    <source>
        <dbReference type="EMBL" id="MCI0129221.1"/>
    </source>
</evidence>
<protein>
    <submittedName>
        <fullName evidence="2">Phage portal protein</fullName>
    </submittedName>
</protein>
<comment type="caution">
    <text evidence="2">The sequence shown here is derived from an EMBL/GenBank/DDBJ whole genome shotgun (WGS) entry which is preliminary data.</text>
</comment>
<accession>A0AA41UID0</accession>
<dbReference type="Proteomes" id="UP001156140">
    <property type="component" value="Unassembled WGS sequence"/>
</dbReference>
<dbReference type="EMBL" id="JALAZD010000004">
    <property type="protein sequence ID" value="MCI0129221.1"/>
    <property type="molecule type" value="Genomic_DNA"/>
</dbReference>
<feature type="compositionally biased region" description="Polar residues" evidence="1">
    <location>
        <begin position="388"/>
        <end position="407"/>
    </location>
</feature>
<dbReference type="Pfam" id="PF04860">
    <property type="entry name" value="Phage_portal"/>
    <property type="match status" value="1"/>
</dbReference>
<organism evidence="2 3">
    <name type="scientific">Paradevosia shaoguanensis</name>
    <dbReference type="NCBI Taxonomy" id="1335043"/>
    <lineage>
        <taxon>Bacteria</taxon>
        <taxon>Pseudomonadati</taxon>
        <taxon>Pseudomonadota</taxon>
        <taxon>Alphaproteobacteria</taxon>
        <taxon>Hyphomicrobiales</taxon>
        <taxon>Devosiaceae</taxon>
        <taxon>Paradevosia</taxon>
    </lineage>
</organism>